<gene>
    <name evidence="3" type="ORF">KJB30_01265</name>
</gene>
<organism evidence="3 4">
    <name type="scientific">Pelotalea chapellei</name>
    <dbReference type="NCBI Taxonomy" id="44671"/>
    <lineage>
        <taxon>Bacteria</taxon>
        <taxon>Pseudomonadati</taxon>
        <taxon>Thermodesulfobacteriota</taxon>
        <taxon>Desulfuromonadia</taxon>
        <taxon>Geobacterales</taxon>
        <taxon>Geobacteraceae</taxon>
        <taxon>Pelotalea</taxon>
    </lineage>
</organism>
<dbReference type="Proteomes" id="UP000784128">
    <property type="component" value="Unassembled WGS sequence"/>
</dbReference>
<dbReference type="EMBL" id="JAHDYS010000001">
    <property type="protein sequence ID" value="MBT1070403.1"/>
    <property type="molecule type" value="Genomic_DNA"/>
</dbReference>
<dbReference type="RefSeq" id="WP_214296104.1">
    <property type="nucleotide sequence ID" value="NZ_JAHDYS010000001.1"/>
</dbReference>
<evidence type="ECO:0000313" key="4">
    <source>
        <dbReference type="Proteomes" id="UP000784128"/>
    </source>
</evidence>
<dbReference type="PANTHER" id="PTHR43830:SF3">
    <property type="entry name" value="PROTEIN PSP1"/>
    <property type="match status" value="1"/>
</dbReference>
<feature type="region of interest" description="Disordered" evidence="1">
    <location>
        <begin position="268"/>
        <end position="359"/>
    </location>
</feature>
<reference evidence="3 4" key="1">
    <citation type="submission" date="2021-05" db="EMBL/GenBank/DDBJ databases">
        <title>The draft genome of Geobacter chapellei DSM 13688.</title>
        <authorList>
            <person name="Xu Z."/>
            <person name="Masuda Y."/>
            <person name="Itoh H."/>
            <person name="Senoo K."/>
        </authorList>
    </citation>
    <scope>NUCLEOTIDE SEQUENCE [LARGE SCALE GENOMIC DNA]</scope>
    <source>
        <strain evidence="3 4">DSM 13688</strain>
    </source>
</reference>
<accession>A0ABS5U418</accession>
<dbReference type="NCBIfam" id="NF041131">
    <property type="entry name" value="RicT_YaaT_fam"/>
    <property type="match status" value="1"/>
</dbReference>
<evidence type="ECO:0000256" key="1">
    <source>
        <dbReference type="SAM" id="MobiDB-lite"/>
    </source>
</evidence>
<evidence type="ECO:0000313" key="3">
    <source>
        <dbReference type="EMBL" id="MBT1070403.1"/>
    </source>
</evidence>
<comment type="caution">
    <text evidence="3">The sequence shown here is derived from an EMBL/GenBank/DDBJ whole genome shotgun (WGS) entry which is preliminary data.</text>
</comment>
<dbReference type="Pfam" id="PF04468">
    <property type="entry name" value="PSP1"/>
    <property type="match status" value="1"/>
</dbReference>
<name>A0ABS5U418_9BACT</name>
<dbReference type="InterPro" id="IPR047767">
    <property type="entry name" value="PSP1-like"/>
</dbReference>
<proteinExistence type="predicted"/>
<dbReference type="PANTHER" id="PTHR43830">
    <property type="entry name" value="PROTEIN PSP1"/>
    <property type="match status" value="1"/>
</dbReference>
<keyword evidence="4" id="KW-1185">Reference proteome</keyword>
<dbReference type="PROSITE" id="PS51411">
    <property type="entry name" value="PSP1_C"/>
    <property type="match status" value="1"/>
</dbReference>
<sequence length="359" mass="39743">MPRIVTIQFISAGKLYDFEAGDLDISPRDKVVVETERGIGVGSVVVGPVERAENEAPANLLRVKRIANQEDLDTLERNTRKEKEAYEFCNRRIMERNMQMKLVRVEYLFDGSKAVFFFTADGRVDFRDLVKDLAHTFHTRIEMRQIGVRDESKMTGGIGICGRELCCCSWLREFQPVSVKMAKEQNLALNPTKISGQCGRLLCCLDYEYETYCCLRKSFPKCGKRVRTDSVTGVVDKMNILTGNITLKLDDGKLVVVKKVEITGEAAPAEIQQPRSEAPVPAAKHQKGRERRPERPAPAPREVPKTAAPAAPAPATTAPAQQATEGQPKQGRKKHRSRKHGHKPGGGGTSEGGSSTPKA</sequence>
<protein>
    <submittedName>
        <fullName evidence="3">Stage 0 sporulation family protein</fullName>
    </submittedName>
</protein>
<feature type="compositionally biased region" description="Basic residues" evidence="1">
    <location>
        <begin position="330"/>
        <end position="343"/>
    </location>
</feature>
<feature type="compositionally biased region" description="Low complexity" evidence="1">
    <location>
        <begin position="306"/>
        <end position="324"/>
    </location>
</feature>
<dbReference type="InterPro" id="IPR007557">
    <property type="entry name" value="PSP1_C"/>
</dbReference>
<feature type="domain" description="PSP1 C-terminal" evidence="2">
    <location>
        <begin position="61"/>
        <end position="146"/>
    </location>
</feature>
<evidence type="ECO:0000259" key="2">
    <source>
        <dbReference type="PROSITE" id="PS51411"/>
    </source>
</evidence>